<evidence type="ECO:0000313" key="13">
    <source>
        <dbReference type="Proteomes" id="UP000218979"/>
    </source>
</evidence>
<dbReference type="GO" id="GO:0005886">
    <property type="term" value="C:plasma membrane"/>
    <property type="evidence" value="ECO:0007669"/>
    <property type="project" value="UniProtKB-SubCell"/>
</dbReference>
<evidence type="ECO:0000256" key="9">
    <source>
        <dbReference type="SAM" id="Phobius"/>
    </source>
</evidence>
<accession>A0A1K2HCF1</accession>
<gene>
    <name evidence="10" type="ORF">RR45_GL001751</name>
    <name evidence="11" type="ORF">SAMN02746068_01263</name>
</gene>
<dbReference type="Proteomes" id="UP000218979">
    <property type="component" value="Unassembled WGS sequence"/>
</dbReference>
<evidence type="ECO:0000256" key="2">
    <source>
        <dbReference type="ARBA" id="ARBA00010692"/>
    </source>
</evidence>
<dbReference type="InterPro" id="IPR003784">
    <property type="entry name" value="BioY"/>
</dbReference>
<dbReference type="Pfam" id="PF02632">
    <property type="entry name" value="BioY"/>
    <property type="match status" value="1"/>
</dbReference>
<dbReference type="PIRSF" id="PIRSF016661">
    <property type="entry name" value="BioY"/>
    <property type="match status" value="1"/>
</dbReference>
<evidence type="ECO:0000313" key="12">
    <source>
        <dbReference type="Proteomes" id="UP000185655"/>
    </source>
</evidence>
<keyword evidence="5 9" id="KW-0812">Transmembrane</keyword>
<protein>
    <recommendedName>
        <fullName evidence="8">Biotin transporter</fullName>
    </recommendedName>
</protein>
<evidence type="ECO:0000313" key="10">
    <source>
        <dbReference type="EMBL" id="PCS04160.1"/>
    </source>
</evidence>
<keyword evidence="13" id="KW-1185">Reference proteome</keyword>
<comment type="subcellular location">
    <subcellularLocation>
        <location evidence="1 8">Cell membrane</location>
        <topology evidence="1 8">Multi-pass membrane protein</topology>
    </subcellularLocation>
</comment>
<feature type="transmembrane region" description="Helical" evidence="9">
    <location>
        <begin position="76"/>
        <end position="101"/>
    </location>
</feature>
<evidence type="ECO:0000256" key="5">
    <source>
        <dbReference type="ARBA" id="ARBA00022692"/>
    </source>
</evidence>
<keyword evidence="4 8" id="KW-1003">Cell membrane</keyword>
<dbReference type="PANTHER" id="PTHR34295:SF4">
    <property type="entry name" value="BIOTIN TRANSPORTER BIOY-RELATED"/>
    <property type="match status" value="1"/>
</dbReference>
<evidence type="ECO:0000256" key="7">
    <source>
        <dbReference type="ARBA" id="ARBA00023136"/>
    </source>
</evidence>
<evidence type="ECO:0000256" key="6">
    <source>
        <dbReference type="ARBA" id="ARBA00022989"/>
    </source>
</evidence>
<keyword evidence="6 9" id="KW-1133">Transmembrane helix</keyword>
<dbReference type="GO" id="GO:0015225">
    <property type="term" value="F:biotin transmembrane transporter activity"/>
    <property type="evidence" value="ECO:0007669"/>
    <property type="project" value="UniProtKB-UniRule"/>
</dbReference>
<evidence type="ECO:0000256" key="8">
    <source>
        <dbReference type="PIRNR" id="PIRNR016661"/>
    </source>
</evidence>
<organism evidence="11 12">
    <name type="scientific">Pseudolactococcus chungangensis CAU 28 = DSM 22330</name>
    <dbReference type="NCBI Taxonomy" id="1122154"/>
    <lineage>
        <taxon>Bacteria</taxon>
        <taxon>Bacillati</taxon>
        <taxon>Bacillota</taxon>
        <taxon>Bacilli</taxon>
        <taxon>Lactobacillales</taxon>
        <taxon>Streptococcaceae</taxon>
        <taxon>Pseudolactococcus</taxon>
    </lineage>
</organism>
<reference evidence="10 13" key="1">
    <citation type="submission" date="2014-12" db="EMBL/GenBank/DDBJ databases">
        <title>Draft genome sequences of 10 type strains of Lactococcus.</title>
        <authorList>
            <person name="Sun Z."/>
            <person name="Zhong Z."/>
            <person name="Liu W."/>
            <person name="Zhang W."/>
            <person name="Zhang H."/>
        </authorList>
    </citation>
    <scope>NUCLEOTIDE SEQUENCE [LARGE SCALE GENOMIC DNA]</scope>
    <source>
        <strain evidence="10 13">DSM 22330</strain>
    </source>
</reference>
<evidence type="ECO:0000313" key="11">
    <source>
        <dbReference type="EMBL" id="SFZ74468.1"/>
    </source>
</evidence>
<feature type="transmembrane region" description="Helical" evidence="9">
    <location>
        <begin position="6"/>
        <end position="30"/>
    </location>
</feature>
<dbReference type="Gene3D" id="1.10.1760.20">
    <property type="match status" value="1"/>
</dbReference>
<evidence type="ECO:0000256" key="4">
    <source>
        <dbReference type="ARBA" id="ARBA00022475"/>
    </source>
</evidence>
<dbReference type="RefSeq" id="WP_031365865.1">
    <property type="nucleotide sequence ID" value="NZ_FPKS01000005.1"/>
</dbReference>
<keyword evidence="3 8" id="KW-0813">Transport</keyword>
<feature type="transmembrane region" description="Helical" evidence="9">
    <location>
        <begin position="113"/>
        <end position="138"/>
    </location>
</feature>
<dbReference type="OrthoDB" id="9803495at2"/>
<dbReference type="Proteomes" id="UP000185655">
    <property type="component" value="Unassembled WGS sequence"/>
</dbReference>
<dbReference type="PANTHER" id="PTHR34295">
    <property type="entry name" value="BIOTIN TRANSPORTER BIOY"/>
    <property type="match status" value="1"/>
</dbReference>
<keyword evidence="7 8" id="KW-0472">Membrane</keyword>
<reference evidence="11 12" key="2">
    <citation type="submission" date="2016-11" db="EMBL/GenBank/DDBJ databases">
        <authorList>
            <person name="Jaros S."/>
            <person name="Januszkiewicz K."/>
            <person name="Wedrychowicz H."/>
        </authorList>
    </citation>
    <scope>NUCLEOTIDE SEQUENCE [LARGE SCALE GENOMIC DNA]</scope>
    <source>
        <strain evidence="11 12">DSM 22330</strain>
    </source>
</reference>
<sequence length="181" mass="19159">MKTRHLTLSAIVLAALIIMAYIPIIPLPLVPITIQNLGIMLAGALLGGRKGFITVALLLLLAMLGLPVLTGGSGGFARFFGATAGYLWAYPVGAGLIGFGVSKLKQFNLFNFFNVLLITLVFGVLFIDGMGAIGLTLVTKMPLSKSLFLQLTYIPGDIIKAIVTSTITIALHTRLGKFLNA</sequence>
<comment type="similarity">
    <text evidence="2 8">Belongs to the BioY family.</text>
</comment>
<proteinExistence type="inferred from homology"/>
<evidence type="ECO:0000256" key="3">
    <source>
        <dbReference type="ARBA" id="ARBA00022448"/>
    </source>
</evidence>
<feature type="transmembrane region" description="Helical" evidence="9">
    <location>
        <begin position="158"/>
        <end position="175"/>
    </location>
</feature>
<dbReference type="EMBL" id="FPKS01000005">
    <property type="protein sequence ID" value="SFZ74468.1"/>
    <property type="molecule type" value="Genomic_DNA"/>
</dbReference>
<dbReference type="EMBL" id="JXJT01000005">
    <property type="protein sequence ID" value="PCS04160.1"/>
    <property type="molecule type" value="Genomic_DNA"/>
</dbReference>
<feature type="transmembrane region" description="Helical" evidence="9">
    <location>
        <begin position="51"/>
        <end position="70"/>
    </location>
</feature>
<name>A0A1K2HCF1_9LACT</name>
<evidence type="ECO:0000256" key="1">
    <source>
        <dbReference type="ARBA" id="ARBA00004651"/>
    </source>
</evidence>
<dbReference type="AlphaFoldDB" id="A0A1K2HCF1"/>
<dbReference type="STRING" id="1122154.SAMN02746068_01263"/>